<dbReference type="PROSITE" id="PS00889">
    <property type="entry name" value="CNMP_BINDING_2"/>
    <property type="match status" value="1"/>
</dbReference>
<dbReference type="CDD" id="cd00038">
    <property type="entry name" value="CAP_ED"/>
    <property type="match status" value="1"/>
</dbReference>
<evidence type="ECO:0000256" key="2">
    <source>
        <dbReference type="ARBA" id="ARBA00022448"/>
    </source>
</evidence>
<feature type="domain" description="Cyclic nucleotide-binding" evidence="10">
    <location>
        <begin position="60"/>
        <end position="157"/>
    </location>
</feature>
<feature type="compositionally biased region" description="Basic residues" evidence="9">
    <location>
        <begin position="357"/>
        <end position="369"/>
    </location>
</feature>
<dbReference type="RefSeq" id="XP_035824667.1">
    <property type="nucleotide sequence ID" value="XM_035968774.1"/>
</dbReference>
<evidence type="ECO:0000256" key="8">
    <source>
        <dbReference type="ARBA" id="ARBA00023303"/>
    </source>
</evidence>
<dbReference type="PANTHER" id="PTHR45638:SF7">
    <property type="entry name" value="CYCLIC NUCLEOTIDE-GATED ION CHANNEL-LIKE, ISOFORM E"/>
    <property type="match status" value="1"/>
</dbReference>
<dbReference type="InterPro" id="IPR050866">
    <property type="entry name" value="CNG_cation_channel"/>
</dbReference>
<evidence type="ECO:0000256" key="1">
    <source>
        <dbReference type="ARBA" id="ARBA00004141"/>
    </source>
</evidence>
<evidence type="ECO:0000256" key="5">
    <source>
        <dbReference type="ARBA" id="ARBA00023065"/>
    </source>
</evidence>
<dbReference type="InterPro" id="IPR018490">
    <property type="entry name" value="cNMP-bd_dom_sf"/>
</dbReference>
<feature type="compositionally biased region" description="Basic and acidic residues" evidence="9">
    <location>
        <begin position="392"/>
        <end position="401"/>
    </location>
</feature>
<feature type="compositionally biased region" description="Low complexity" evidence="9">
    <location>
        <begin position="861"/>
        <end position="884"/>
    </location>
</feature>
<keyword evidence="6" id="KW-0472">Membrane</keyword>
<reference evidence="12" key="1">
    <citation type="submission" date="2025-08" db="UniProtKB">
        <authorList>
            <consortium name="RefSeq"/>
        </authorList>
    </citation>
    <scope>IDENTIFICATION</scope>
</reference>
<comment type="subcellular location">
    <subcellularLocation>
        <location evidence="1">Membrane</location>
        <topology evidence="1">Multi-pass membrane protein</topology>
    </subcellularLocation>
</comment>
<feature type="region of interest" description="Disordered" evidence="9">
    <location>
        <begin position="665"/>
        <end position="746"/>
    </location>
</feature>
<accession>A0ABM1VQH5</accession>
<feature type="compositionally biased region" description="Basic and acidic residues" evidence="9">
    <location>
        <begin position="534"/>
        <end position="550"/>
    </location>
</feature>
<evidence type="ECO:0000256" key="7">
    <source>
        <dbReference type="ARBA" id="ARBA00023286"/>
    </source>
</evidence>
<feature type="compositionally biased region" description="Low complexity" evidence="9">
    <location>
        <begin position="758"/>
        <end position="768"/>
    </location>
</feature>
<dbReference type="InterPro" id="IPR018488">
    <property type="entry name" value="cNMP-bd_CS"/>
</dbReference>
<dbReference type="InterPro" id="IPR000595">
    <property type="entry name" value="cNMP-bd_dom"/>
</dbReference>
<feature type="compositionally biased region" description="Gly residues" evidence="9">
    <location>
        <begin position="335"/>
        <end position="347"/>
    </location>
</feature>
<keyword evidence="5" id="KW-0406">Ion transport</keyword>
<keyword evidence="7" id="KW-1071">Ligand-gated ion channel</keyword>
<evidence type="ECO:0000256" key="4">
    <source>
        <dbReference type="ARBA" id="ARBA00022989"/>
    </source>
</evidence>
<feature type="region of interest" description="Disordered" evidence="9">
    <location>
        <begin position="930"/>
        <end position="951"/>
    </location>
</feature>
<dbReference type="PROSITE" id="PS50042">
    <property type="entry name" value="CNMP_BINDING_3"/>
    <property type="match status" value="1"/>
</dbReference>
<evidence type="ECO:0000313" key="11">
    <source>
        <dbReference type="Proteomes" id="UP000694888"/>
    </source>
</evidence>
<dbReference type="PANTHER" id="PTHR45638">
    <property type="entry name" value="CYCLIC NUCLEOTIDE-GATED CATION CHANNEL SUBUNIT A"/>
    <property type="match status" value="1"/>
</dbReference>
<dbReference type="Gene3D" id="2.60.120.10">
    <property type="entry name" value="Jelly Rolls"/>
    <property type="match status" value="1"/>
</dbReference>
<feature type="compositionally biased region" description="Polar residues" evidence="9">
    <location>
        <begin position="797"/>
        <end position="814"/>
    </location>
</feature>
<feature type="compositionally biased region" description="Polar residues" evidence="9">
    <location>
        <begin position="273"/>
        <end position="299"/>
    </location>
</feature>
<proteinExistence type="predicted"/>
<keyword evidence="3" id="KW-0812">Transmembrane</keyword>
<dbReference type="GeneID" id="101860936"/>
<dbReference type="Pfam" id="PF00027">
    <property type="entry name" value="cNMP_binding"/>
    <property type="match status" value="1"/>
</dbReference>
<keyword evidence="4" id="KW-1133">Transmembrane helix</keyword>
<dbReference type="Gene3D" id="1.10.287.630">
    <property type="entry name" value="Helix hairpin bin"/>
    <property type="match status" value="1"/>
</dbReference>
<sequence length="1075" mass="115858">MQTHNVPHNLQKRVQRWYDYVWSRGRLNGCDINSLGLLPDKLKTELAIHVNLETLKKVTIFQECQPEFLHDLVLKMKAYIFTPGDLICRRGEVAREMFIIADGVVEIISETGVMLKRMGAGDFFGEIGILNLDGGMNRRAADVRSVGYLELFVLSREDVLAALKDHPEAESIIRDYGQRRLREVEAHRQKVKPLKCKGSQDIPSYQSGSAGSVQNRFLMTLRSLNPAVRRLSAQPQTSCPHPGSPQAGTGGGPPAGHRCVGSRASQGGVVKSGSAQSGEDGSGSLLSPSNAKKSSCQQQGSVDSSANSDGSGSGSGTGSYGNHNNGRHDGKSNNRGGGGGAGGGGGYFRSMMSSARHVFRRGGKRARPKRWSEGGYDSFRKRENRTSWSSELVKKTSRDQPRGQGAGSGDVDTDDSDALRLNPGPGPNGCSVTFDLRDSSEKSGEFSGTTAATTSGASRVAAQGMLEDGVSGVAVDGAVGEGLKSGVKRGPTLVPNLTEVEKRTFGTGWGRRKLSDPISYMAVCTEDLDEAYRTSKEMGSERQEGRDSVVKDTTQTDFQTRQGESVELGTLAHAAEASTSTSLETAKPLTSDASCTYPFVIVDSSGDFSSSSSNRAWESSAPESFILNTASANECSHKGGDVAFNDTRNTCADVCAKENIGIISGSRDSDGQVGASRRNIRDRSFSSASALGRPQERSRLASESGNRDQLPLLRNRDETNGMWSSFSETTSRPQQNNLTSSKNDSSLHFSSILSSKPFVSSPLSHSAPSLPPGKSASRSSLTTRIVPINNPGPQPVSTPEVSNASEVENPSASLTPDDMPYVLTCCCSPNSPHSRHVSHHLPKKTQVCSTRGHATKYQRVNKNNNYTTSTNKNGNNNNNTNNSSNKKDGAGRSAGVKVQSSFLPATVDCFSGNGRSRSFPSLFEMSLPTEVEARQPRRSSSQEELHLYTEEKSNEVKAKIFKNRLSREGTKSMDRENSGGRSHAMSIIQQPTSDLSYQQIKSQIQTMQEMIEKRLTQLEDVYNNTSARLDKLTSSQEVLLRLLKQQMLMSPGRGGGSSRSQGEGELDDSLTTSCV</sequence>
<dbReference type="SMART" id="SM00100">
    <property type="entry name" value="cNMP"/>
    <property type="match status" value="1"/>
</dbReference>
<feature type="compositionally biased region" description="Polar residues" evidence="9">
    <location>
        <begin position="721"/>
        <end position="744"/>
    </location>
</feature>
<feature type="region of interest" description="Disordered" evidence="9">
    <location>
        <begin position="1049"/>
        <end position="1075"/>
    </location>
</feature>
<gene>
    <name evidence="12" type="primary">LOC101860936</name>
</gene>
<evidence type="ECO:0000256" key="3">
    <source>
        <dbReference type="ARBA" id="ARBA00022692"/>
    </source>
</evidence>
<evidence type="ECO:0000256" key="9">
    <source>
        <dbReference type="SAM" id="MobiDB-lite"/>
    </source>
</evidence>
<keyword evidence="8" id="KW-0407">Ion channel</keyword>
<feature type="compositionally biased region" description="Basic and acidic residues" evidence="9">
    <location>
        <begin position="931"/>
        <end position="951"/>
    </location>
</feature>
<dbReference type="SUPFAM" id="SSF51206">
    <property type="entry name" value="cAMP-binding domain-like"/>
    <property type="match status" value="1"/>
</dbReference>
<organism evidence="11 12">
    <name type="scientific">Aplysia californica</name>
    <name type="common">California sea hare</name>
    <dbReference type="NCBI Taxonomy" id="6500"/>
    <lineage>
        <taxon>Eukaryota</taxon>
        <taxon>Metazoa</taxon>
        <taxon>Spiralia</taxon>
        <taxon>Lophotrochozoa</taxon>
        <taxon>Mollusca</taxon>
        <taxon>Gastropoda</taxon>
        <taxon>Heterobranchia</taxon>
        <taxon>Euthyneura</taxon>
        <taxon>Tectipleura</taxon>
        <taxon>Aplysiida</taxon>
        <taxon>Aplysioidea</taxon>
        <taxon>Aplysiidae</taxon>
        <taxon>Aplysia</taxon>
    </lineage>
</organism>
<feature type="compositionally biased region" description="Low complexity" evidence="9">
    <location>
        <begin position="300"/>
        <end position="310"/>
    </location>
</feature>
<feature type="region of interest" description="Disordered" evidence="9">
    <location>
        <begin position="187"/>
        <end position="210"/>
    </location>
</feature>
<feature type="region of interest" description="Disordered" evidence="9">
    <location>
        <begin position="534"/>
        <end position="561"/>
    </location>
</feature>
<protein>
    <submittedName>
        <fullName evidence="12">Hornerin</fullName>
    </submittedName>
</protein>
<feature type="compositionally biased region" description="Polar residues" evidence="9">
    <location>
        <begin position="551"/>
        <end position="561"/>
    </location>
</feature>
<keyword evidence="11" id="KW-1185">Reference proteome</keyword>
<evidence type="ECO:0000259" key="10">
    <source>
        <dbReference type="PROSITE" id="PS50042"/>
    </source>
</evidence>
<dbReference type="PROSITE" id="PS00888">
    <property type="entry name" value="CNMP_BINDING_1"/>
    <property type="match status" value="1"/>
</dbReference>
<evidence type="ECO:0000313" key="12">
    <source>
        <dbReference type="RefSeq" id="XP_035824667.1"/>
    </source>
</evidence>
<dbReference type="Proteomes" id="UP000694888">
    <property type="component" value="Unplaced"/>
</dbReference>
<feature type="region of interest" description="Disordered" evidence="9">
    <location>
        <begin position="758"/>
        <end position="814"/>
    </location>
</feature>
<feature type="region of interest" description="Disordered" evidence="9">
    <location>
        <begin position="231"/>
        <end position="455"/>
    </location>
</feature>
<dbReference type="InterPro" id="IPR014710">
    <property type="entry name" value="RmlC-like_jellyroll"/>
</dbReference>
<feature type="compositionally biased region" description="Polar residues" evidence="9">
    <location>
        <begin position="201"/>
        <end position="210"/>
    </location>
</feature>
<feature type="compositionally biased region" description="Basic and acidic residues" evidence="9">
    <location>
        <begin position="435"/>
        <end position="444"/>
    </location>
</feature>
<keyword evidence="2" id="KW-0813">Transport</keyword>
<evidence type="ECO:0000256" key="6">
    <source>
        <dbReference type="ARBA" id="ARBA00023136"/>
    </source>
</evidence>
<name>A0ABM1VQH5_APLCA</name>
<feature type="region of interest" description="Disordered" evidence="9">
    <location>
        <begin position="849"/>
        <end position="895"/>
    </location>
</feature>